<gene>
    <name evidence="1" type="ORF">DPMN_159601</name>
</gene>
<accession>A0A9D4IQU0</accession>
<sequence length="55" mass="5867">MAFVVCASVEQQHVEAVVWSVHPSVAKAPPSPPLNVTVLLNNTFAPVNKGFCVHV</sequence>
<dbReference type="Proteomes" id="UP000828390">
    <property type="component" value="Unassembled WGS sequence"/>
</dbReference>
<evidence type="ECO:0000313" key="1">
    <source>
        <dbReference type="EMBL" id="KAH3781699.1"/>
    </source>
</evidence>
<comment type="caution">
    <text evidence="1">The sequence shown here is derived from an EMBL/GenBank/DDBJ whole genome shotgun (WGS) entry which is preliminary data.</text>
</comment>
<dbReference type="EMBL" id="JAIWYP010000008">
    <property type="protein sequence ID" value="KAH3781699.1"/>
    <property type="molecule type" value="Genomic_DNA"/>
</dbReference>
<organism evidence="1 2">
    <name type="scientific">Dreissena polymorpha</name>
    <name type="common">Zebra mussel</name>
    <name type="synonym">Mytilus polymorpha</name>
    <dbReference type="NCBI Taxonomy" id="45954"/>
    <lineage>
        <taxon>Eukaryota</taxon>
        <taxon>Metazoa</taxon>
        <taxon>Spiralia</taxon>
        <taxon>Lophotrochozoa</taxon>
        <taxon>Mollusca</taxon>
        <taxon>Bivalvia</taxon>
        <taxon>Autobranchia</taxon>
        <taxon>Heteroconchia</taxon>
        <taxon>Euheterodonta</taxon>
        <taxon>Imparidentia</taxon>
        <taxon>Neoheterodontei</taxon>
        <taxon>Myida</taxon>
        <taxon>Dreissenoidea</taxon>
        <taxon>Dreissenidae</taxon>
        <taxon>Dreissena</taxon>
    </lineage>
</organism>
<reference evidence="1" key="2">
    <citation type="submission" date="2020-11" db="EMBL/GenBank/DDBJ databases">
        <authorList>
            <person name="McCartney M.A."/>
            <person name="Auch B."/>
            <person name="Kono T."/>
            <person name="Mallez S."/>
            <person name="Becker A."/>
            <person name="Gohl D.M."/>
            <person name="Silverstein K.A.T."/>
            <person name="Koren S."/>
            <person name="Bechman K.B."/>
            <person name="Herman A."/>
            <person name="Abrahante J.E."/>
            <person name="Garbe J."/>
        </authorList>
    </citation>
    <scope>NUCLEOTIDE SEQUENCE</scope>
    <source>
        <strain evidence="1">Duluth1</strain>
        <tissue evidence="1">Whole animal</tissue>
    </source>
</reference>
<keyword evidence="2" id="KW-1185">Reference proteome</keyword>
<reference evidence="1" key="1">
    <citation type="journal article" date="2019" name="bioRxiv">
        <title>The Genome of the Zebra Mussel, Dreissena polymorpha: A Resource for Invasive Species Research.</title>
        <authorList>
            <person name="McCartney M.A."/>
            <person name="Auch B."/>
            <person name="Kono T."/>
            <person name="Mallez S."/>
            <person name="Zhang Y."/>
            <person name="Obille A."/>
            <person name="Becker A."/>
            <person name="Abrahante J.E."/>
            <person name="Garbe J."/>
            <person name="Badalamenti J.P."/>
            <person name="Herman A."/>
            <person name="Mangelson H."/>
            <person name="Liachko I."/>
            <person name="Sullivan S."/>
            <person name="Sone E.D."/>
            <person name="Koren S."/>
            <person name="Silverstein K.A.T."/>
            <person name="Beckman K.B."/>
            <person name="Gohl D.M."/>
        </authorList>
    </citation>
    <scope>NUCLEOTIDE SEQUENCE</scope>
    <source>
        <strain evidence="1">Duluth1</strain>
        <tissue evidence="1">Whole animal</tissue>
    </source>
</reference>
<evidence type="ECO:0000313" key="2">
    <source>
        <dbReference type="Proteomes" id="UP000828390"/>
    </source>
</evidence>
<name>A0A9D4IQU0_DREPO</name>
<protein>
    <submittedName>
        <fullName evidence="1">Uncharacterized protein</fullName>
    </submittedName>
</protein>
<dbReference type="AlphaFoldDB" id="A0A9D4IQU0"/>
<proteinExistence type="predicted"/>